<comment type="caution">
    <text evidence="2">The sequence shown here is derived from an EMBL/GenBank/DDBJ whole genome shotgun (WGS) entry which is preliminary data.</text>
</comment>
<sequence>MEQSSLKTQFGVFRLLFIQRTGTDRHHPEISPHNRQACTLAPGKENGISRKKCRLIFAAA</sequence>
<proteinExistence type="predicted"/>
<evidence type="ECO:0000313" key="3">
    <source>
        <dbReference type="Proteomes" id="UP001298424"/>
    </source>
</evidence>
<evidence type="ECO:0000256" key="1">
    <source>
        <dbReference type="SAM" id="MobiDB-lite"/>
    </source>
</evidence>
<protein>
    <submittedName>
        <fullName evidence="2">Uncharacterized protein</fullName>
    </submittedName>
</protein>
<name>A0ABS9NKS9_9NEIS</name>
<dbReference type="EMBL" id="JAKOOW010000008">
    <property type="protein sequence ID" value="MCG6503398.1"/>
    <property type="molecule type" value="Genomic_DNA"/>
</dbReference>
<dbReference type="Proteomes" id="UP001298424">
    <property type="component" value="Unassembled WGS sequence"/>
</dbReference>
<reference evidence="2 3" key="1">
    <citation type="submission" date="2022-02" db="EMBL/GenBank/DDBJ databases">
        <title>Genome sequence data of Kingella unionensis sp. nov. strain CICC 24913 (CCUG 75125).</title>
        <authorList>
            <person name="Xiao M."/>
        </authorList>
    </citation>
    <scope>NUCLEOTIDE SEQUENCE [LARGE SCALE GENOMIC DNA]</scope>
    <source>
        <strain evidence="2 3">CICC 24913</strain>
    </source>
</reference>
<evidence type="ECO:0000313" key="2">
    <source>
        <dbReference type="EMBL" id="MCG6503398.1"/>
    </source>
</evidence>
<organism evidence="2 3">
    <name type="scientific">Kingella pumchi</name>
    <dbReference type="NCBI Taxonomy" id="2779506"/>
    <lineage>
        <taxon>Bacteria</taxon>
        <taxon>Pseudomonadati</taxon>
        <taxon>Pseudomonadota</taxon>
        <taxon>Betaproteobacteria</taxon>
        <taxon>Neisseriales</taxon>
        <taxon>Neisseriaceae</taxon>
        <taxon>Kingella</taxon>
    </lineage>
</organism>
<gene>
    <name evidence="2" type="ORF">MB824_02670</name>
</gene>
<dbReference type="RefSeq" id="WP_238745718.1">
    <property type="nucleotide sequence ID" value="NZ_JAKOOW010000008.1"/>
</dbReference>
<keyword evidence="3" id="KW-1185">Reference proteome</keyword>
<feature type="region of interest" description="Disordered" evidence="1">
    <location>
        <begin position="24"/>
        <end position="43"/>
    </location>
</feature>
<accession>A0ABS9NKS9</accession>